<proteinExistence type="predicted"/>
<gene>
    <name evidence="1" type="ordered locus">LI1032</name>
</gene>
<accession>Q1MPJ1</accession>
<dbReference type="CDD" id="cd16364">
    <property type="entry name" value="T3SC_I-like"/>
    <property type="match status" value="1"/>
</dbReference>
<dbReference type="SMR" id="Q1MPJ1"/>
<reference evidence="1 2" key="1">
    <citation type="submission" date="2005-11" db="EMBL/GenBank/DDBJ databases">
        <title>The complete genome sequence of Lawsonia intracellularis: the causative agent of proliferative enteropathy.</title>
        <authorList>
            <person name="Kaur K."/>
            <person name="Zhang Q."/>
            <person name="Beckler D."/>
            <person name="Munir S."/>
            <person name="Li L."/>
            <person name="Kinsley K."/>
            <person name="Herron L."/>
            <person name="Peterson A."/>
            <person name="May B."/>
            <person name="Singh S."/>
            <person name="Gebhart C."/>
            <person name="Kapur V."/>
        </authorList>
    </citation>
    <scope>NUCLEOTIDE SEQUENCE [LARGE SCALE GENOMIC DNA]</scope>
    <source>
        <strain evidence="1 2">PHE/MN1-00</strain>
    </source>
</reference>
<evidence type="ECO:0000313" key="1">
    <source>
        <dbReference type="EMBL" id="CAJ55086.1"/>
    </source>
</evidence>
<dbReference type="Proteomes" id="UP000002430">
    <property type="component" value="Chromosome"/>
</dbReference>
<keyword evidence="2" id="KW-1185">Reference proteome</keyword>
<dbReference type="OrthoDB" id="5455207at2"/>
<dbReference type="Pfam" id="PF05932">
    <property type="entry name" value="CesT"/>
    <property type="match status" value="1"/>
</dbReference>
<organism evidence="1 2">
    <name type="scientific">Lawsonia intracellularis (strain PHE/MN1-00)</name>
    <dbReference type="NCBI Taxonomy" id="363253"/>
    <lineage>
        <taxon>Bacteria</taxon>
        <taxon>Pseudomonadati</taxon>
        <taxon>Thermodesulfobacteriota</taxon>
        <taxon>Desulfovibrionia</taxon>
        <taxon>Desulfovibrionales</taxon>
        <taxon>Desulfovibrionaceae</taxon>
        <taxon>Lawsonia</taxon>
    </lineage>
</organism>
<dbReference type="AlphaFoldDB" id="Q1MPJ1"/>
<protein>
    <submittedName>
        <fullName evidence="1">Uncharacterized protein</fullName>
    </submittedName>
</protein>
<dbReference type="HOGENOM" id="CLU_1729077_0_0_7"/>
<dbReference type="RefSeq" id="WP_011527115.1">
    <property type="nucleotide sequence ID" value="NC_008011.1"/>
</dbReference>
<dbReference type="Gene3D" id="3.30.1460.10">
    <property type="match status" value="1"/>
</dbReference>
<name>Q1MPJ1_LAWIP</name>
<evidence type="ECO:0000313" key="2">
    <source>
        <dbReference type="Proteomes" id="UP000002430"/>
    </source>
</evidence>
<dbReference type="SUPFAM" id="SSF69635">
    <property type="entry name" value="Type III secretory system chaperone-like"/>
    <property type="match status" value="1"/>
</dbReference>
<dbReference type="KEGG" id="lip:LI1032"/>
<dbReference type="EMBL" id="AM180252">
    <property type="protein sequence ID" value="CAJ55086.1"/>
    <property type="molecule type" value="Genomic_DNA"/>
</dbReference>
<dbReference type="GO" id="GO:0030254">
    <property type="term" value="P:protein secretion by the type III secretion system"/>
    <property type="evidence" value="ECO:0007669"/>
    <property type="project" value="InterPro"/>
</dbReference>
<sequence>MDAQSLIKELGPIINLPDLALDENNVCRVEFDDMPVDFEALPDGSMLYIYAQVSPVPPPGRREKLFTRLLTGNLFGGETLGSTLGYDINQESIVMHIALAVEKNSFSDFQTTLERFLDRLKFWREECQDIVLGSGNRDNAEDVNYKDGLRV</sequence>
<dbReference type="InterPro" id="IPR010261">
    <property type="entry name" value="Tir_chaperone"/>
</dbReference>